<dbReference type="PANTHER" id="PTHR43028">
    <property type="entry name" value="3'(2'),5'-BISPHOSPHATE NUCLEOTIDASE 1"/>
    <property type="match status" value="1"/>
</dbReference>
<dbReference type="PANTHER" id="PTHR43028:SF5">
    <property type="entry name" value="3'(2'),5'-BISPHOSPHATE NUCLEOTIDASE 1"/>
    <property type="match status" value="1"/>
</dbReference>
<feature type="binding site" evidence="10">
    <location>
        <position position="66"/>
    </location>
    <ligand>
        <name>Mg(2+)</name>
        <dbReference type="ChEBI" id="CHEBI:18420"/>
        <label>1</label>
    </ligand>
</feature>
<keyword evidence="9 10" id="KW-0472">Membrane</keyword>
<dbReference type="PROSITE" id="PS00629">
    <property type="entry name" value="IMP_1"/>
    <property type="match status" value="1"/>
</dbReference>
<evidence type="ECO:0000256" key="8">
    <source>
        <dbReference type="ARBA" id="ARBA00022842"/>
    </source>
</evidence>
<feature type="binding site" evidence="10">
    <location>
        <position position="86"/>
    </location>
    <ligand>
        <name>Mg(2+)</name>
        <dbReference type="ChEBI" id="CHEBI:18420"/>
        <label>1</label>
    </ligand>
</feature>
<sequence>MNKISLIDLFKVTMDAGKKILEVYAEEFEVFTKGDHSPLTQADKKAHASIMKGLEKIDPAIPILSEEGVEIPFNEREKWSRFWLVDPLDGTKEFIKKNGEFTVNIALVDGKYPRLGVIYAPALDVFYFGGIDYGSFKIEGASIAGITTEDELMEKSHRIPIIGNDRATRVVASRSHMTDETKAFIRELEVKHGNIEVVSSGSSLKFCLVAEGKADYYPRYAPTMEWDTAAGQAIVEGAGGIVVRYEDHERFDYNRENLLNGWFLVSMHNT</sequence>
<evidence type="ECO:0000313" key="13">
    <source>
        <dbReference type="Proteomes" id="UP000198618"/>
    </source>
</evidence>
<dbReference type="GO" id="GO:0050427">
    <property type="term" value="P:3'-phosphoadenosine 5'-phosphosulfate metabolic process"/>
    <property type="evidence" value="ECO:0007669"/>
    <property type="project" value="TreeGrafter"/>
</dbReference>
<feature type="binding site" evidence="10">
    <location>
        <position position="227"/>
    </location>
    <ligand>
        <name>substrate</name>
    </ligand>
</feature>
<dbReference type="GO" id="GO:0000287">
    <property type="term" value="F:magnesium ion binding"/>
    <property type="evidence" value="ECO:0007669"/>
    <property type="project" value="UniProtKB-UniRule"/>
</dbReference>
<organism evidence="12 13">
    <name type="scientific">Oceanobacillus limi</name>
    <dbReference type="NCBI Taxonomy" id="930131"/>
    <lineage>
        <taxon>Bacteria</taxon>
        <taxon>Bacillati</taxon>
        <taxon>Bacillota</taxon>
        <taxon>Bacilli</taxon>
        <taxon>Bacillales</taxon>
        <taxon>Bacillaceae</taxon>
        <taxon>Oceanobacillus</taxon>
    </lineage>
</organism>
<dbReference type="EMBL" id="FOHE01000005">
    <property type="protein sequence ID" value="SET07756.1"/>
    <property type="molecule type" value="Genomic_DNA"/>
</dbReference>
<feature type="binding site" evidence="11">
    <location>
        <position position="86"/>
    </location>
    <ligand>
        <name>Mg(2+)</name>
        <dbReference type="ChEBI" id="CHEBI:18420"/>
        <label>1</label>
        <note>catalytic</note>
    </ligand>
</feature>
<dbReference type="Pfam" id="PF00459">
    <property type="entry name" value="Inositol_P"/>
    <property type="match status" value="1"/>
</dbReference>
<dbReference type="EC" id="3.1.3.7" evidence="10"/>
<dbReference type="Gene3D" id="3.40.190.80">
    <property type="match status" value="1"/>
</dbReference>
<feature type="binding site" evidence="11">
    <location>
        <position position="88"/>
    </location>
    <ligand>
        <name>Mg(2+)</name>
        <dbReference type="ChEBI" id="CHEBI:18420"/>
        <label>1</label>
        <note>catalytic</note>
    </ligand>
</feature>
<dbReference type="InterPro" id="IPR020583">
    <property type="entry name" value="Inositol_monoP_metal-BS"/>
</dbReference>
<keyword evidence="4 10" id="KW-1003">Cell membrane</keyword>
<evidence type="ECO:0000256" key="3">
    <source>
        <dbReference type="ARBA" id="ARBA00005289"/>
    </source>
</evidence>
<dbReference type="SUPFAM" id="SSF56655">
    <property type="entry name" value="Carbohydrate phosphatase"/>
    <property type="match status" value="1"/>
</dbReference>
<feature type="binding site" evidence="10">
    <location>
        <position position="88"/>
    </location>
    <ligand>
        <name>Mg(2+)</name>
        <dbReference type="ChEBI" id="CHEBI:18420"/>
        <label>1</label>
    </ligand>
</feature>
<dbReference type="InterPro" id="IPR000760">
    <property type="entry name" value="Inositol_monophosphatase-like"/>
</dbReference>
<comment type="catalytic activity">
    <reaction evidence="1">
        <text>a myo-inositol phosphate + H2O = myo-inositol + phosphate</text>
        <dbReference type="Rhea" id="RHEA:24056"/>
        <dbReference type="ChEBI" id="CHEBI:15377"/>
        <dbReference type="ChEBI" id="CHEBI:17268"/>
        <dbReference type="ChEBI" id="CHEBI:43474"/>
        <dbReference type="ChEBI" id="CHEBI:84139"/>
        <dbReference type="EC" id="3.1.3.25"/>
    </reaction>
</comment>
<reference evidence="12 13" key="1">
    <citation type="submission" date="2016-10" db="EMBL/GenBank/DDBJ databases">
        <authorList>
            <person name="de Groot N.N."/>
        </authorList>
    </citation>
    <scope>NUCLEOTIDE SEQUENCE [LARGE SCALE GENOMIC DNA]</scope>
    <source>
        <strain evidence="12 13">IBRC-M 10780</strain>
    </source>
</reference>
<evidence type="ECO:0000256" key="7">
    <source>
        <dbReference type="ARBA" id="ARBA00022801"/>
    </source>
</evidence>
<evidence type="ECO:0000313" key="12">
    <source>
        <dbReference type="EMBL" id="SET07756.1"/>
    </source>
</evidence>
<feature type="binding site" evidence="10">
    <location>
        <begin position="88"/>
        <end position="91"/>
    </location>
    <ligand>
        <name>substrate</name>
    </ligand>
</feature>
<feature type="binding site" evidence="10">
    <location>
        <position position="227"/>
    </location>
    <ligand>
        <name>Mg(2+)</name>
        <dbReference type="ChEBI" id="CHEBI:18420"/>
        <label>2</label>
    </ligand>
</feature>
<dbReference type="Gene3D" id="3.30.540.10">
    <property type="entry name" value="Fructose-1,6-Bisphosphatase, subunit A, domain 1"/>
    <property type="match status" value="1"/>
</dbReference>
<keyword evidence="8 10" id="KW-0460">Magnesium</keyword>
<feature type="binding site" evidence="10">
    <location>
        <position position="89"/>
    </location>
    <ligand>
        <name>Mg(2+)</name>
        <dbReference type="ChEBI" id="CHEBI:18420"/>
        <label>2</label>
    </ligand>
</feature>
<dbReference type="RefSeq" id="WP_090868324.1">
    <property type="nucleotide sequence ID" value="NZ_FOHE01000005.1"/>
</dbReference>
<dbReference type="HAMAP" id="MF_02095">
    <property type="entry name" value="CysQ"/>
    <property type="match status" value="1"/>
</dbReference>
<feature type="binding site" evidence="10">
    <location>
        <position position="66"/>
    </location>
    <ligand>
        <name>substrate</name>
    </ligand>
</feature>
<evidence type="ECO:0000256" key="4">
    <source>
        <dbReference type="ARBA" id="ARBA00022475"/>
    </source>
</evidence>
<accession>A0A1I0BN98</accession>
<evidence type="ECO:0000256" key="11">
    <source>
        <dbReference type="PIRSR" id="PIRSR600760-2"/>
    </source>
</evidence>
<feature type="binding site" evidence="11">
    <location>
        <position position="66"/>
    </location>
    <ligand>
        <name>Mg(2+)</name>
        <dbReference type="ChEBI" id="CHEBI:18420"/>
        <label>1</label>
        <note>catalytic</note>
    </ligand>
</feature>
<dbReference type="InterPro" id="IPR050725">
    <property type="entry name" value="CysQ/Inositol_MonoPase"/>
</dbReference>
<dbReference type="GO" id="GO:0008441">
    <property type="term" value="F:3'(2'),5'-bisphosphate nucleotidase activity"/>
    <property type="evidence" value="ECO:0007669"/>
    <property type="project" value="UniProtKB-UniRule"/>
</dbReference>
<dbReference type="GO" id="GO:0000103">
    <property type="term" value="P:sulfate assimilation"/>
    <property type="evidence" value="ECO:0007669"/>
    <property type="project" value="TreeGrafter"/>
</dbReference>
<dbReference type="CDD" id="cd01638">
    <property type="entry name" value="CysQ"/>
    <property type="match status" value="1"/>
</dbReference>
<evidence type="ECO:0000256" key="2">
    <source>
        <dbReference type="ARBA" id="ARBA00001625"/>
    </source>
</evidence>
<keyword evidence="6 10" id="KW-0479">Metal-binding</keyword>
<evidence type="ECO:0000256" key="10">
    <source>
        <dbReference type="HAMAP-Rule" id="MF_02095"/>
    </source>
</evidence>
<gene>
    <name evidence="10" type="primary">cysQ</name>
    <name evidence="12" type="ORF">SAMN05216389_10578</name>
</gene>
<feature type="binding site" evidence="10">
    <location>
        <position position="86"/>
    </location>
    <ligand>
        <name>Mg(2+)</name>
        <dbReference type="ChEBI" id="CHEBI:18420"/>
        <label>2</label>
    </ligand>
</feature>
<evidence type="ECO:0000256" key="6">
    <source>
        <dbReference type="ARBA" id="ARBA00022723"/>
    </source>
</evidence>
<dbReference type="Proteomes" id="UP000198618">
    <property type="component" value="Unassembled WGS sequence"/>
</dbReference>
<dbReference type="NCBIfam" id="TIGR01331">
    <property type="entry name" value="bisphos_cysQ"/>
    <property type="match status" value="1"/>
</dbReference>
<dbReference type="GO" id="GO:0046854">
    <property type="term" value="P:phosphatidylinositol phosphate biosynthetic process"/>
    <property type="evidence" value="ECO:0007669"/>
    <property type="project" value="InterPro"/>
</dbReference>
<proteinExistence type="inferred from homology"/>
<dbReference type="PRINTS" id="PR00377">
    <property type="entry name" value="IMPHPHTASES"/>
</dbReference>
<dbReference type="GO" id="GO:0052834">
    <property type="term" value="F:inositol monophosphate phosphatase activity"/>
    <property type="evidence" value="ECO:0007669"/>
    <property type="project" value="UniProtKB-EC"/>
</dbReference>
<comment type="function">
    <text evidence="10">Converts adenosine-3',5'-bisphosphate (PAP) to AMP.</text>
</comment>
<feature type="binding site" evidence="11">
    <location>
        <position position="227"/>
    </location>
    <ligand>
        <name>Mg(2+)</name>
        <dbReference type="ChEBI" id="CHEBI:18420"/>
        <label>1</label>
        <note>catalytic</note>
    </ligand>
</feature>
<dbReference type="AlphaFoldDB" id="A0A1I0BN98"/>
<evidence type="ECO:0000256" key="9">
    <source>
        <dbReference type="ARBA" id="ARBA00023136"/>
    </source>
</evidence>
<dbReference type="FunFam" id="3.40.190.80:FF:000005">
    <property type="entry name" value="3'(2'),5'-bisphosphate nucleotidase CysQ"/>
    <property type="match status" value="1"/>
</dbReference>
<keyword evidence="7 10" id="KW-0378">Hydrolase</keyword>
<comment type="cofactor">
    <cofactor evidence="10 11">
        <name>Mg(2+)</name>
        <dbReference type="ChEBI" id="CHEBI:18420"/>
    </cofactor>
</comment>
<keyword evidence="13" id="KW-1185">Reference proteome</keyword>
<name>A0A1I0BN98_9BACI</name>
<comment type="subcellular location">
    <subcellularLocation>
        <location evidence="10">Cell membrane</location>
        <topology evidence="10">Peripheral membrane protein</topology>
        <orientation evidence="10">Cytoplasmic side</orientation>
    </subcellularLocation>
</comment>
<dbReference type="OrthoDB" id="9772456at2"/>
<feature type="binding site" evidence="11">
    <location>
        <position position="89"/>
    </location>
    <ligand>
        <name>Mg(2+)</name>
        <dbReference type="ChEBI" id="CHEBI:18420"/>
        <label>1</label>
        <note>catalytic</note>
    </ligand>
</feature>
<dbReference type="InterPro" id="IPR020550">
    <property type="entry name" value="Inositol_monophosphatase_CS"/>
</dbReference>
<keyword evidence="5" id="KW-0997">Cell inner membrane</keyword>
<comment type="similarity">
    <text evidence="3 10">Belongs to the inositol monophosphatase superfamily. CysQ family.</text>
</comment>
<dbReference type="GO" id="GO:0005886">
    <property type="term" value="C:plasma membrane"/>
    <property type="evidence" value="ECO:0007669"/>
    <property type="project" value="UniProtKB-SubCell"/>
</dbReference>
<comment type="catalytic activity">
    <reaction evidence="2 10">
        <text>adenosine 3',5'-bisphosphate + H2O = AMP + phosphate</text>
        <dbReference type="Rhea" id="RHEA:10040"/>
        <dbReference type="ChEBI" id="CHEBI:15377"/>
        <dbReference type="ChEBI" id="CHEBI:43474"/>
        <dbReference type="ChEBI" id="CHEBI:58343"/>
        <dbReference type="ChEBI" id="CHEBI:456215"/>
        <dbReference type="EC" id="3.1.3.7"/>
    </reaction>
</comment>
<dbReference type="STRING" id="930131.SAMN05216389_10578"/>
<evidence type="ECO:0000256" key="5">
    <source>
        <dbReference type="ARBA" id="ARBA00022519"/>
    </source>
</evidence>
<protein>
    <recommendedName>
        <fullName evidence="10">3'(2'),5'-bisphosphate nucleotidase CysQ</fullName>
        <ecNumber evidence="10">3.1.3.7</ecNumber>
    </recommendedName>
    <alternativeName>
        <fullName evidence="10">3'(2'),5-bisphosphonucleoside 3'(2')-phosphohydrolase</fullName>
    </alternativeName>
    <alternativeName>
        <fullName evidence="10">3'-phosphoadenosine 5'-phosphate phosphatase</fullName>
        <shortName evidence="10">PAP phosphatase</shortName>
    </alternativeName>
</protein>
<dbReference type="InterPro" id="IPR006240">
    <property type="entry name" value="CysQ"/>
</dbReference>
<evidence type="ECO:0000256" key="1">
    <source>
        <dbReference type="ARBA" id="ARBA00001033"/>
    </source>
</evidence>
<dbReference type="PROSITE" id="PS00630">
    <property type="entry name" value="IMP_2"/>
    <property type="match status" value="1"/>
</dbReference>